<keyword evidence="2" id="KW-1133">Transmembrane helix</keyword>
<dbReference type="Pfam" id="PF11887">
    <property type="entry name" value="Mce4_CUP1"/>
    <property type="match status" value="1"/>
</dbReference>
<protein>
    <submittedName>
        <fullName evidence="5">Virulence factor Mce-like protein</fullName>
    </submittedName>
</protein>
<organism evidence="5 6">
    <name type="scientific">Kutzneria viridogrisea</name>
    <dbReference type="NCBI Taxonomy" id="47990"/>
    <lineage>
        <taxon>Bacteria</taxon>
        <taxon>Bacillati</taxon>
        <taxon>Actinomycetota</taxon>
        <taxon>Actinomycetes</taxon>
        <taxon>Pseudonocardiales</taxon>
        <taxon>Pseudonocardiaceae</taxon>
        <taxon>Kutzneria</taxon>
    </lineage>
</organism>
<keyword evidence="2" id="KW-0812">Transmembrane</keyword>
<dbReference type="RefSeq" id="WP_025361403.1">
    <property type="nucleotide sequence ID" value="NZ_BAAABQ010000009.1"/>
</dbReference>
<dbReference type="InterPro" id="IPR024516">
    <property type="entry name" value="Mce_C"/>
</dbReference>
<feature type="compositionally biased region" description="Pro residues" evidence="1">
    <location>
        <begin position="350"/>
        <end position="361"/>
    </location>
</feature>
<dbReference type="EMBL" id="JACJID010000009">
    <property type="protein sequence ID" value="MBA8931567.1"/>
    <property type="molecule type" value="Genomic_DNA"/>
</dbReference>
<feature type="transmembrane region" description="Helical" evidence="2">
    <location>
        <begin position="12"/>
        <end position="32"/>
    </location>
</feature>
<comment type="caution">
    <text evidence="5">The sequence shown here is derived from an EMBL/GenBank/DDBJ whole genome shotgun (WGS) entry which is preliminary data.</text>
</comment>
<evidence type="ECO:0000313" key="5">
    <source>
        <dbReference type="EMBL" id="MBA8931567.1"/>
    </source>
</evidence>
<proteinExistence type="predicted"/>
<keyword evidence="6" id="KW-1185">Reference proteome</keyword>
<evidence type="ECO:0000259" key="4">
    <source>
        <dbReference type="Pfam" id="PF11887"/>
    </source>
</evidence>
<reference evidence="5 6" key="1">
    <citation type="submission" date="2020-08" db="EMBL/GenBank/DDBJ databases">
        <title>Genomic Encyclopedia of Archaeal and Bacterial Type Strains, Phase II (KMG-II): from individual species to whole genera.</title>
        <authorList>
            <person name="Goeker M."/>
        </authorList>
    </citation>
    <scope>NUCLEOTIDE SEQUENCE [LARGE SCALE GENOMIC DNA]</scope>
    <source>
        <strain evidence="5 6">DSM 43850</strain>
    </source>
</reference>
<dbReference type="NCBIfam" id="TIGR00996">
    <property type="entry name" value="Mtu_fam_mce"/>
    <property type="match status" value="1"/>
</dbReference>
<dbReference type="Proteomes" id="UP000517916">
    <property type="component" value="Unassembled WGS sequence"/>
</dbReference>
<feature type="compositionally biased region" description="Basic and acidic residues" evidence="1">
    <location>
        <begin position="332"/>
        <end position="341"/>
    </location>
</feature>
<dbReference type="InterPro" id="IPR005693">
    <property type="entry name" value="Mce"/>
</dbReference>
<evidence type="ECO:0000256" key="2">
    <source>
        <dbReference type="SAM" id="Phobius"/>
    </source>
</evidence>
<feature type="domain" description="Mce/MlaD" evidence="3">
    <location>
        <begin position="38"/>
        <end position="114"/>
    </location>
</feature>
<name>A0ABR6BYB1_9PSEU</name>
<dbReference type="Pfam" id="PF02470">
    <property type="entry name" value="MlaD"/>
    <property type="match status" value="1"/>
</dbReference>
<feature type="region of interest" description="Disordered" evidence="1">
    <location>
        <begin position="325"/>
        <end position="379"/>
    </location>
</feature>
<evidence type="ECO:0000313" key="6">
    <source>
        <dbReference type="Proteomes" id="UP000517916"/>
    </source>
</evidence>
<accession>A0ABR6BYB1</accession>
<feature type="domain" description="Mammalian cell entry C-terminal" evidence="4">
    <location>
        <begin position="122"/>
        <end position="342"/>
    </location>
</feature>
<evidence type="ECO:0000256" key="1">
    <source>
        <dbReference type="SAM" id="MobiDB-lite"/>
    </source>
</evidence>
<dbReference type="PANTHER" id="PTHR33371">
    <property type="entry name" value="INTERMEMBRANE PHOSPHOLIPID TRANSPORT SYSTEM BINDING PROTEIN MLAD-RELATED"/>
    <property type="match status" value="1"/>
</dbReference>
<evidence type="ECO:0000259" key="3">
    <source>
        <dbReference type="Pfam" id="PF02470"/>
    </source>
</evidence>
<dbReference type="InterPro" id="IPR052336">
    <property type="entry name" value="MlaD_Phospholipid_Transporter"/>
</dbReference>
<sequence length="446" mass="47626">MSAGKVVRRRLMGVAFVLVIALVFWLTISIYAGTFTRTVKVLLRTDHIGNQLLLQSDVKVRGLIVGEVGKISSTGDGAQLELDLQPDKIDMIPANVSAQLLPKTLFGERYVNLVLPEQPGDQHLVAGDVIGQDRSSSALELERVLSDLMPVLQAVQPEKLSTTLTAMSQALSGRGTQLGQTLVQLNSYLGQINPQLPNLTADLQKLATVSDTYSKAAPDLINALSDLTVTSKTIVDQRNNLQALYASVTTASQDLTGFLNANKNNLIQLVSTSKPTLDVLAKYAPEYPCLLQELADFVPRISQAFGQGSTEPGLHVTIEITANRGKYIPNQDEPRYEDKRGPRCYKLNPSPVPFPQYPPDGPIKDGSKPPPGSRSVNDGIIPAETATNVITTSPQSASVGMPNSPAELALLAALVGPQLAVAPADVPGASGLLLGPLYRGSEVTLK</sequence>
<dbReference type="PANTHER" id="PTHR33371:SF19">
    <property type="entry name" value="MCE-FAMILY PROTEIN MCE4A"/>
    <property type="match status" value="1"/>
</dbReference>
<dbReference type="InterPro" id="IPR003399">
    <property type="entry name" value="Mce/MlaD"/>
</dbReference>
<gene>
    <name evidence="5" type="ORF">BC739_008819</name>
</gene>
<keyword evidence="2" id="KW-0472">Membrane</keyword>